<dbReference type="PROSITE" id="PS01124">
    <property type="entry name" value="HTH_ARAC_FAMILY_2"/>
    <property type="match status" value="1"/>
</dbReference>
<dbReference type="OrthoDB" id="34150at2"/>
<evidence type="ECO:0000259" key="3">
    <source>
        <dbReference type="PROSITE" id="PS01124"/>
    </source>
</evidence>
<dbReference type="InterPro" id="IPR009594">
    <property type="entry name" value="Tscrpt_reg_HTH_AraC_N"/>
</dbReference>
<dbReference type="GO" id="GO:0043565">
    <property type="term" value="F:sequence-specific DNA binding"/>
    <property type="evidence" value="ECO:0007669"/>
    <property type="project" value="InterPro"/>
</dbReference>
<evidence type="ECO:0000256" key="1">
    <source>
        <dbReference type="ARBA" id="ARBA00023015"/>
    </source>
</evidence>
<dbReference type="Pfam" id="PF06719">
    <property type="entry name" value="AraC_N"/>
    <property type="match status" value="1"/>
</dbReference>
<dbReference type="GO" id="GO:0003700">
    <property type="term" value="F:DNA-binding transcription factor activity"/>
    <property type="evidence" value="ECO:0007669"/>
    <property type="project" value="InterPro"/>
</dbReference>
<feature type="domain" description="HTH araC/xylS-type" evidence="3">
    <location>
        <begin position="199"/>
        <end position="297"/>
    </location>
</feature>
<protein>
    <submittedName>
        <fullName evidence="4">AraC family transcriptional regulator</fullName>
    </submittedName>
</protein>
<accession>A0A229UL29</accession>
<evidence type="ECO:0000313" key="4">
    <source>
        <dbReference type="EMBL" id="OXM83619.1"/>
    </source>
</evidence>
<dbReference type="SMART" id="SM00342">
    <property type="entry name" value="HTH_ARAC"/>
    <property type="match status" value="1"/>
</dbReference>
<dbReference type="PANTHER" id="PTHR43436">
    <property type="entry name" value="ARAC-FAMILY TRANSCRIPTIONAL REGULATOR"/>
    <property type="match status" value="1"/>
</dbReference>
<dbReference type="SUPFAM" id="SSF46689">
    <property type="entry name" value="Homeodomain-like"/>
    <property type="match status" value="2"/>
</dbReference>
<dbReference type="EMBL" id="NMQW01000042">
    <property type="protein sequence ID" value="OXM83619.1"/>
    <property type="molecule type" value="Genomic_DNA"/>
</dbReference>
<sequence>MSQLVSTPAVSSYQHELAGLIERHTSMDGKHNTAIPDLCFRRASQVSEPTNTMNIPALYVIAQGSKTAIFAGESYRCDSAAYMVSSVHLPVIARITDASPQLPYLSLQLTLTPDVMLDIVKKTRPLGSGETGRGLLVNQSTPPLLDAILRLVKLLDTPMDIEMLAPLIIREIFYRVMQGEQGALLRQFAVIGSYAQSISEAIHLINRNYTEPLVIEELARTVSMSPTALHKHFKKVTAMSPLQYQKVIRLQKARQLLLTEGLDAATAGFRVGYESPSQFSREYARTFGRPPMSDIKHLRDTRI</sequence>
<keyword evidence="1" id="KW-0805">Transcription regulation</keyword>
<name>A0A229UL29_9BACL</name>
<comment type="caution">
    <text evidence="4">The sequence shown here is derived from an EMBL/GenBank/DDBJ whole genome shotgun (WGS) entry which is preliminary data.</text>
</comment>
<keyword evidence="2" id="KW-0804">Transcription</keyword>
<organism evidence="4 5">
    <name type="scientific">Paenibacillus rigui</name>
    <dbReference type="NCBI Taxonomy" id="554312"/>
    <lineage>
        <taxon>Bacteria</taxon>
        <taxon>Bacillati</taxon>
        <taxon>Bacillota</taxon>
        <taxon>Bacilli</taxon>
        <taxon>Bacillales</taxon>
        <taxon>Paenibacillaceae</taxon>
        <taxon>Paenibacillus</taxon>
    </lineage>
</organism>
<dbReference type="Gene3D" id="1.10.10.60">
    <property type="entry name" value="Homeodomain-like"/>
    <property type="match status" value="2"/>
</dbReference>
<reference evidence="4 5" key="1">
    <citation type="submission" date="2017-07" db="EMBL/GenBank/DDBJ databases">
        <title>Genome sequencing and assembly of Paenibacillus rigui.</title>
        <authorList>
            <person name="Mayilraj S."/>
        </authorList>
    </citation>
    <scope>NUCLEOTIDE SEQUENCE [LARGE SCALE GENOMIC DNA]</scope>
    <source>
        <strain evidence="4 5">JCM 16352</strain>
    </source>
</reference>
<gene>
    <name evidence="4" type="ORF">CF651_24650</name>
</gene>
<dbReference type="AlphaFoldDB" id="A0A229UL29"/>
<dbReference type="Pfam" id="PF12833">
    <property type="entry name" value="HTH_18"/>
    <property type="match status" value="1"/>
</dbReference>
<dbReference type="InterPro" id="IPR018060">
    <property type="entry name" value="HTH_AraC"/>
</dbReference>
<dbReference type="PANTHER" id="PTHR43436:SF1">
    <property type="entry name" value="TRANSCRIPTIONAL REGULATORY PROTEIN"/>
    <property type="match status" value="1"/>
</dbReference>
<dbReference type="Proteomes" id="UP000215509">
    <property type="component" value="Unassembled WGS sequence"/>
</dbReference>
<evidence type="ECO:0000313" key="5">
    <source>
        <dbReference type="Proteomes" id="UP000215509"/>
    </source>
</evidence>
<dbReference type="InterPro" id="IPR009057">
    <property type="entry name" value="Homeodomain-like_sf"/>
</dbReference>
<dbReference type="RefSeq" id="WP_094017546.1">
    <property type="nucleotide sequence ID" value="NZ_NMQW01000042.1"/>
</dbReference>
<proteinExistence type="predicted"/>
<evidence type="ECO:0000256" key="2">
    <source>
        <dbReference type="ARBA" id="ARBA00023163"/>
    </source>
</evidence>
<keyword evidence="5" id="KW-1185">Reference proteome</keyword>